<keyword evidence="3" id="KW-1185">Reference proteome</keyword>
<keyword evidence="1" id="KW-0472">Membrane</keyword>
<keyword evidence="1" id="KW-1133">Transmembrane helix</keyword>
<dbReference type="InterPro" id="IPR021697">
    <property type="entry name" value="DUF3278"/>
</dbReference>
<dbReference type="Pfam" id="PF11683">
    <property type="entry name" value="DUF3278"/>
    <property type="match status" value="1"/>
</dbReference>
<dbReference type="RefSeq" id="WP_197115181.1">
    <property type="nucleotide sequence ID" value="NZ_JACBXQ010000002.1"/>
</dbReference>
<gene>
    <name evidence="2" type="ORF">HZY91_05150</name>
</gene>
<protein>
    <submittedName>
        <fullName evidence="2">DUF3278 domain-containing protein</fullName>
    </submittedName>
</protein>
<feature type="transmembrane region" description="Helical" evidence="1">
    <location>
        <begin position="27"/>
        <end position="46"/>
    </location>
</feature>
<organism evidence="2 3">
    <name type="scientific">Facklamia lactis</name>
    <dbReference type="NCBI Taxonomy" id="2749967"/>
    <lineage>
        <taxon>Bacteria</taxon>
        <taxon>Bacillati</taxon>
        <taxon>Bacillota</taxon>
        <taxon>Bacilli</taxon>
        <taxon>Lactobacillales</taxon>
        <taxon>Aerococcaceae</taxon>
        <taxon>Facklamia</taxon>
    </lineage>
</organism>
<evidence type="ECO:0000313" key="2">
    <source>
        <dbReference type="EMBL" id="MBG9986279.1"/>
    </source>
</evidence>
<name>A0ABS0LQ57_9LACT</name>
<proteinExistence type="predicted"/>
<accession>A0ABS0LQ57</accession>
<reference evidence="2 3" key="1">
    <citation type="submission" date="2020-07" db="EMBL/GenBank/DDBJ databases">
        <title>Facklamia lactis sp. nov., isolated from raw milk.</title>
        <authorList>
            <person name="Doll E.V."/>
            <person name="Huptas C."/>
            <person name="Staib L."/>
            <person name="Wenning M."/>
            <person name="Scherer S."/>
        </authorList>
    </citation>
    <scope>NUCLEOTIDE SEQUENCE [LARGE SCALE GENOMIC DNA]</scope>
    <source>
        <strain evidence="2 3">DSM 111018</strain>
    </source>
</reference>
<feature type="transmembrane region" description="Helical" evidence="1">
    <location>
        <begin position="58"/>
        <end position="82"/>
    </location>
</feature>
<evidence type="ECO:0000313" key="3">
    <source>
        <dbReference type="Proteomes" id="UP000721415"/>
    </source>
</evidence>
<sequence length="137" mass="16015">MKQKIFNHLYNFSVDPPENVKTEVNRIGNNAFMFMWLFNLIFNLIVTPRLDENPITVLYLYSFASLVVSLFGVGLYITIATYNNEIISEFRQSDQNQNAKTQSKNFLWMSFIRSILGFLVLNVYFSYTLPLVSLFNN</sequence>
<comment type="caution">
    <text evidence="2">The sequence shown here is derived from an EMBL/GenBank/DDBJ whole genome shotgun (WGS) entry which is preliminary data.</text>
</comment>
<dbReference type="Proteomes" id="UP000721415">
    <property type="component" value="Unassembled WGS sequence"/>
</dbReference>
<dbReference type="EMBL" id="JACBXQ010000002">
    <property type="protein sequence ID" value="MBG9986279.1"/>
    <property type="molecule type" value="Genomic_DNA"/>
</dbReference>
<evidence type="ECO:0000256" key="1">
    <source>
        <dbReference type="SAM" id="Phobius"/>
    </source>
</evidence>
<keyword evidence="1" id="KW-0812">Transmembrane</keyword>
<feature type="transmembrane region" description="Helical" evidence="1">
    <location>
        <begin position="106"/>
        <end position="127"/>
    </location>
</feature>